<name>A0A090AND4_9GAMM</name>
<sequence length="209" mass="24569">MIALEEKILEDIKWRIDEISIIKIVVLRTTLSEQQKQILRRYTIPAFYSLWEGYVKDALRTYIEEINSLQLTTDQISSRILAHFVDTKYLKNLSTDFNKREPLISDLLQALKKPVMLPIELPTESNINLKVLNTILSRLNLQTLDNDRFKKRLDDFLNFRNRISHGDMKIPIDQTHIDKFSLLVIELMDEILLKISEGYKLKTYLSSNS</sequence>
<reference evidence="2 3" key="1">
    <citation type="journal article" date="2014" name="ISME J.">
        <title>Ecophysiology of Thioploca ingrica as revealed by the complete genome sequence supplemented with proteomic evidence.</title>
        <authorList>
            <person name="Kojima H."/>
            <person name="Ogura Y."/>
            <person name="Yamamoto N."/>
            <person name="Togashi T."/>
            <person name="Mori H."/>
            <person name="Watanabe T."/>
            <person name="Nemoto F."/>
            <person name="Kurokawa K."/>
            <person name="Hayashi T."/>
            <person name="Fukui M."/>
        </authorList>
    </citation>
    <scope>NUCLEOTIDE SEQUENCE [LARGE SCALE GENOMIC DNA]</scope>
</reference>
<evidence type="ECO:0000313" key="2">
    <source>
        <dbReference type="EMBL" id="BAP56855.1"/>
    </source>
</evidence>
<dbReference type="Pfam" id="PF18737">
    <property type="entry name" value="HEPN_MAE_28990"/>
    <property type="match status" value="1"/>
</dbReference>
<feature type="domain" description="MAE-28990/MAE-18760-like HEPN" evidence="1">
    <location>
        <begin position="4"/>
        <end position="204"/>
    </location>
</feature>
<dbReference type="EMBL" id="AP014633">
    <property type="protein sequence ID" value="BAP56855.1"/>
    <property type="molecule type" value="Genomic_DNA"/>
</dbReference>
<dbReference type="Proteomes" id="UP000031623">
    <property type="component" value="Chromosome"/>
</dbReference>
<organism evidence="2 3">
    <name type="scientific">Thioploca ingrica</name>
    <dbReference type="NCBI Taxonomy" id="40754"/>
    <lineage>
        <taxon>Bacteria</taxon>
        <taxon>Pseudomonadati</taxon>
        <taxon>Pseudomonadota</taxon>
        <taxon>Gammaproteobacteria</taxon>
        <taxon>Thiotrichales</taxon>
        <taxon>Thiotrichaceae</taxon>
        <taxon>Thioploca</taxon>
    </lineage>
</organism>
<keyword evidence="3" id="KW-1185">Reference proteome</keyword>
<protein>
    <recommendedName>
        <fullName evidence="1">MAE-28990/MAE-18760-like HEPN domain-containing protein</fullName>
    </recommendedName>
</protein>
<dbReference type="AlphaFoldDB" id="A0A090AND4"/>
<evidence type="ECO:0000313" key="3">
    <source>
        <dbReference type="Proteomes" id="UP000031623"/>
    </source>
</evidence>
<dbReference type="STRING" id="40754.THII_2558"/>
<dbReference type="HOGENOM" id="CLU_100981_2_0_6"/>
<dbReference type="KEGG" id="tig:THII_2558"/>
<gene>
    <name evidence="2" type="ORF">THII_2558</name>
</gene>
<dbReference type="OrthoDB" id="4111339at2"/>
<proteinExistence type="predicted"/>
<dbReference type="InterPro" id="IPR040788">
    <property type="entry name" value="HEPN_MAE_28990"/>
</dbReference>
<accession>A0A090AND4</accession>
<evidence type="ECO:0000259" key="1">
    <source>
        <dbReference type="Pfam" id="PF18737"/>
    </source>
</evidence>